<proteinExistence type="predicted"/>
<gene>
    <name evidence="2" type="ORF">CGXH109_LOCUS123468</name>
</gene>
<keyword evidence="3" id="KW-1185">Reference proteome</keyword>
<name>A0A9W4S4Z8_9PEZI</name>
<evidence type="ECO:0000313" key="3">
    <source>
        <dbReference type="Proteomes" id="UP001152533"/>
    </source>
</evidence>
<dbReference type="Proteomes" id="UP001152533">
    <property type="component" value="Unassembled WGS sequence"/>
</dbReference>
<evidence type="ECO:0000313" key="2">
    <source>
        <dbReference type="EMBL" id="CAI0653060.1"/>
    </source>
</evidence>
<feature type="region of interest" description="Disordered" evidence="1">
    <location>
        <begin position="1"/>
        <end position="39"/>
    </location>
</feature>
<dbReference type="InterPro" id="IPR018606">
    <property type="entry name" value="Arb1"/>
</dbReference>
<comment type="caution">
    <text evidence="2">The sequence shown here is derived from an EMBL/GenBank/DDBJ whole genome shotgun (WGS) entry which is preliminary data.</text>
</comment>
<evidence type="ECO:0008006" key="4">
    <source>
        <dbReference type="Google" id="ProtNLM"/>
    </source>
</evidence>
<sequence>MGGKTTVSRGPTALPKSRGTGFEEYFADPPMTPAEAKEERENIYSPLPGADVSTSWGLPLTNGGSRIQSCIQRFRSRRRITGTESTQLFNQYLFLGGVDTSPRLFGGNIDADTEGMTPDERRTATATDVVYTSGGGSRFYNADEPEGWDVDFAGVAAGFLSENLPAMANWDYLRMGKAIGIIENFLTYILQHDVCPEYTANIKEAMAVCNLAKIDLPLAHQALIHFPGQFNRALSELFCEGFDYIHDDDTAGFARPKEFNPAAVVKLAMGVGMLCMGVDKTKGASLIHAVNNPKTSKVKLIYEEEVSMEVINIHRASSSVREIVGGVRTNGGMPEGFAPMGKLVLKPCIIEDGYDHGNYADTSDDETHTFLVDDDILARMMPGFKLQLCVVHLDNGVSFIKQVKAVLVSWHTYLPQNLMTHFKEPVENDRPAPTVKNPNAEDYSDSFDKSMSDE</sequence>
<organism evidence="2 3">
    <name type="scientific">Colletotrichum noveboracense</name>
    <dbReference type="NCBI Taxonomy" id="2664923"/>
    <lineage>
        <taxon>Eukaryota</taxon>
        <taxon>Fungi</taxon>
        <taxon>Dikarya</taxon>
        <taxon>Ascomycota</taxon>
        <taxon>Pezizomycotina</taxon>
        <taxon>Sordariomycetes</taxon>
        <taxon>Hypocreomycetidae</taxon>
        <taxon>Glomerellales</taxon>
        <taxon>Glomerellaceae</taxon>
        <taxon>Colletotrichum</taxon>
        <taxon>Colletotrichum gloeosporioides species complex</taxon>
    </lineage>
</organism>
<protein>
    <recommendedName>
        <fullName evidence="4">Argonaute sirna chaperone complex subunit arb1</fullName>
    </recommendedName>
</protein>
<accession>A0A9W4S4Z8</accession>
<evidence type="ECO:0000256" key="1">
    <source>
        <dbReference type="SAM" id="MobiDB-lite"/>
    </source>
</evidence>
<feature type="region of interest" description="Disordered" evidence="1">
    <location>
        <begin position="424"/>
        <end position="454"/>
    </location>
</feature>
<dbReference type="GO" id="GO:0033167">
    <property type="term" value="C:ARC complex"/>
    <property type="evidence" value="ECO:0007669"/>
    <property type="project" value="InterPro"/>
</dbReference>
<reference evidence="2" key="1">
    <citation type="submission" date="2022-08" db="EMBL/GenBank/DDBJ databases">
        <authorList>
            <person name="Giroux E."/>
            <person name="Giroux E."/>
        </authorList>
    </citation>
    <scope>NUCLEOTIDE SEQUENCE</scope>
    <source>
        <strain evidence="2">H1091258</strain>
    </source>
</reference>
<dbReference type="Pfam" id="PF09692">
    <property type="entry name" value="Arb1"/>
    <property type="match status" value="1"/>
</dbReference>
<dbReference type="EMBL" id="CAMGZC010001528">
    <property type="protein sequence ID" value="CAI0653060.1"/>
    <property type="molecule type" value="Genomic_DNA"/>
</dbReference>
<dbReference type="GO" id="GO:0031047">
    <property type="term" value="P:regulatory ncRNA-mediated gene silencing"/>
    <property type="evidence" value="ECO:0007669"/>
    <property type="project" value="InterPro"/>
</dbReference>
<dbReference type="AlphaFoldDB" id="A0A9W4S4Z8"/>